<accession>A0A9W7ZLZ5</accession>
<reference evidence="1" key="1">
    <citation type="submission" date="2022-07" db="EMBL/GenBank/DDBJ databases">
        <title>Phylogenomic reconstructions and comparative analyses of Kickxellomycotina fungi.</title>
        <authorList>
            <person name="Reynolds N.K."/>
            <person name="Stajich J.E."/>
            <person name="Barry K."/>
            <person name="Grigoriev I.V."/>
            <person name="Crous P."/>
            <person name="Smith M.E."/>
        </authorList>
    </citation>
    <scope>NUCLEOTIDE SEQUENCE</scope>
    <source>
        <strain evidence="1">RSA 861</strain>
    </source>
</reference>
<evidence type="ECO:0000313" key="2">
    <source>
        <dbReference type="Proteomes" id="UP001150569"/>
    </source>
</evidence>
<dbReference type="OrthoDB" id="366230at2759"/>
<dbReference type="AlphaFoldDB" id="A0A9W7ZLZ5"/>
<dbReference type="Proteomes" id="UP001150569">
    <property type="component" value="Unassembled WGS sequence"/>
</dbReference>
<sequence length="77" mass="7775">TGRRTALGSVDGNVYVYEMGDLVVPKSHDFAAFQRTVQDLAAPTNNATTGGMPNGGGVAAAGTSMGLVGGLAERAYD</sequence>
<organism evidence="1 2">
    <name type="scientific">Tieghemiomyces parasiticus</name>
    <dbReference type="NCBI Taxonomy" id="78921"/>
    <lineage>
        <taxon>Eukaryota</taxon>
        <taxon>Fungi</taxon>
        <taxon>Fungi incertae sedis</taxon>
        <taxon>Zoopagomycota</taxon>
        <taxon>Kickxellomycotina</taxon>
        <taxon>Dimargaritomycetes</taxon>
        <taxon>Dimargaritales</taxon>
        <taxon>Dimargaritaceae</taxon>
        <taxon>Tieghemiomyces</taxon>
    </lineage>
</organism>
<proteinExistence type="predicted"/>
<name>A0A9W7ZLZ5_9FUNG</name>
<gene>
    <name evidence="1" type="ORF">IWQ60_012273</name>
</gene>
<feature type="non-terminal residue" evidence="1">
    <location>
        <position position="1"/>
    </location>
</feature>
<keyword evidence="2" id="KW-1185">Reference proteome</keyword>
<dbReference type="EMBL" id="JANBPT010001732">
    <property type="protein sequence ID" value="KAJ1905480.1"/>
    <property type="molecule type" value="Genomic_DNA"/>
</dbReference>
<evidence type="ECO:0000313" key="1">
    <source>
        <dbReference type="EMBL" id="KAJ1905480.1"/>
    </source>
</evidence>
<comment type="caution">
    <text evidence="1">The sequence shown here is derived from an EMBL/GenBank/DDBJ whole genome shotgun (WGS) entry which is preliminary data.</text>
</comment>
<protein>
    <submittedName>
        <fullName evidence="1">Uncharacterized protein</fullName>
    </submittedName>
</protein>